<proteinExistence type="predicted"/>
<keyword evidence="2" id="KW-1185">Reference proteome</keyword>
<dbReference type="AlphaFoldDB" id="A0A7W3MXJ6"/>
<name>A0A7W3MXJ6_9ACTN</name>
<reference evidence="1 2" key="1">
    <citation type="submission" date="2020-08" db="EMBL/GenBank/DDBJ databases">
        <title>Sequencing the genomes of 1000 actinobacteria strains.</title>
        <authorList>
            <person name="Klenk H.-P."/>
        </authorList>
    </citation>
    <scope>NUCLEOTIDE SEQUENCE [LARGE SCALE GENOMIC DNA]</scope>
    <source>
        <strain evidence="1 2">DSM 45823</strain>
    </source>
</reference>
<dbReference type="RefSeq" id="WP_182705446.1">
    <property type="nucleotide sequence ID" value="NZ_JACJII010000001.1"/>
</dbReference>
<dbReference type="Proteomes" id="UP000539313">
    <property type="component" value="Unassembled WGS sequence"/>
</dbReference>
<comment type="caution">
    <text evidence="1">The sequence shown here is derived from an EMBL/GenBank/DDBJ whole genome shotgun (WGS) entry which is preliminary data.</text>
</comment>
<evidence type="ECO:0000313" key="2">
    <source>
        <dbReference type="Proteomes" id="UP000539313"/>
    </source>
</evidence>
<protein>
    <submittedName>
        <fullName evidence="1">Uncharacterized protein</fullName>
    </submittedName>
</protein>
<evidence type="ECO:0000313" key="1">
    <source>
        <dbReference type="EMBL" id="MBA9003774.1"/>
    </source>
</evidence>
<sequence>MIAAVRHLAGVVAGRVPNPVACDRCRTRRQSISLRDARLLAEHGHLLCPCGGHEFSLPRLPRRRAVQ</sequence>
<gene>
    <name evidence="1" type="ORF">HNR21_002656</name>
</gene>
<organism evidence="1 2">
    <name type="scientific">Thermomonospora cellulosilytica</name>
    <dbReference type="NCBI Taxonomy" id="1411118"/>
    <lineage>
        <taxon>Bacteria</taxon>
        <taxon>Bacillati</taxon>
        <taxon>Actinomycetota</taxon>
        <taxon>Actinomycetes</taxon>
        <taxon>Streptosporangiales</taxon>
        <taxon>Thermomonosporaceae</taxon>
        <taxon>Thermomonospora</taxon>
    </lineage>
</organism>
<accession>A0A7W3MXJ6</accession>
<dbReference type="EMBL" id="JACJII010000001">
    <property type="protein sequence ID" value="MBA9003774.1"/>
    <property type="molecule type" value="Genomic_DNA"/>
</dbReference>